<keyword evidence="7 13" id="KW-1133">Transmembrane helix</keyword>
<proteinExistence type="inferred from homology"/>
<keyword evidence="15" id="KW-1185">Reference proteome</keyword>
<gene>
    <name evidence="14" type="ORF">FGIG_12471</name>
</gene>
<comment type="caution">
    <text evidence="14">The sequence shown here is derived from an EMBL/GenBank/DDBJ whole genome shotgun (WGS) entry which is preliminary data.</text>
</comment>
<name>A0A504YNG5_FASGI</name>
<evidence type="ECO:0000256" key="8">
    <source>
        <dbReference type="ARBA" id="ARBA00023098"/>
    </source>
</evidence>
<keyword evidence="10" id="KW-0594">Phospholipid biosynthesis</keyword>
<dbReference type="EMBL" id="SUNJ01007594">
    <property type="protein sequence ID" value="TPP61871.1"/>
    <property type="molecule type" value="Genomic_DNA"/>
</dbReference>
<evidence type="ECO:0000256" key="1">
    <source>
        <dbReference type="ARBA" id="ARBA00004141"/>
    </source>
</evidence>
<dbReference type="PANTHER" id="PTHR31201">
    <property type="entry name" value="OS01G0585100 PROTEIN"/>
    <property type="match status" value="1"/>
</dbReference>
<protein>
    <recommendedName>
        <fullName evidence="3">Glycerophosphocholine acyltransferase 1</fullName>
    </recommendedName>
</protein>
<keyword evidence="4" id="KW-0444">Lipid biosynthesis</keyword>
<evidence type="ECO:0000256" key="7">
    <source>
        <dbReference type="ARBA" id="ARBA00022989"/>
    </source>
</evidence>
<dbReference type="GO" id="GO:0016020">
    <property type="term" value="C:membrane"/>
    <property type="evidence" value="ECO:0007669"/>
    <property type="project" value="UniProtKB-SubCell"/>
</dbReference>
<evidence type="ECO:0000256" key="4">
    <source>
        <dbReference type="ARBA" id="ARBA00022516"/>
    </source>
</evidence>
<dbReference type="GO" id="GO:0016746">
    <property type="term" value="F:acyltransferase activity"/>
    <property type="evidence" value="ECO:0007669"/>
    <property type="project" value="UniProtKB-KW"/>
</dbReference>
<evidence type="ECO:0000256" key="6">
    <source>
        <dbReference type="ARBA" id="ARBA00022692"/>
    </source>
</evidence>
<keyword evidence="11" id="KW-1208">Phospholipid metabolism</keyword>
<evidence type="ECO:0000313" key="14">
    <source>
        <dbReference type="EMBL" id="TPP61871.1"/>
    </source>
</evidence>
<keyword evidence="9 13" id="KW-0472">Membrane</keyword>
<evidence type="ECO:0000256" key="5">
    <source>
        <dbReference type="ARBA" id="ARBA00022679"/>
    </source>
</evidence>
<evidence type="ECO:0000256" key="10">
    <source>
        <dbReference type="ARBA" id="ARBA00023209"/>
    </source>
</evidence>
<accession>A0A504YNG5</accession>
<keyword evidence="5" id="KW-0808">Transferase</keyword>
<dbReference type="PANTHER" id="PTHR31201:SF1">
    <property type="entry name" value="GLYCEROPHOSPHOCHOLINE ACYLTRANSFERASE 1"/>
    <property type="match status" value="1"/>
</dbReference>
<dbReference type="Pfam" id="PF10998">
    <property type="entry name" value="DUF2838"/>
    <property type="match status" value="1"/>
</dbReference>
<evidence type="ECO:0000313" key="15">
    <source>
        <dbReference type="Proteomes" id="UP000316759"/>
    </source>
</evidence>
<feature type="transmembrane region" description="Helical" evidence="13">
    <location>
        <begin position="41"/>
        <end position="61"/>
    </location>
</feature>
<keyword evidence="12" id="KW-0012">Acyltransferase</keyword>
<evidence type="ECO:0000256" key="12">
    <source>
        <dbReference type="ARBA" id="ARBA00023315"/>
    </source>
</evidence>
<keyword evidence="8" id="KW-0443">Lipid metabolism</keyword>
<comment type="subcellular location">
    <subcellularLocation>
        <location evidence="1">Membrane</location>
        <topology evidence="1">Multi-pass membrane protein</topology>
    </subcellularLocation>
</comment>
<evidence type="ECO:0000256" key="9">
    <source>
        <dbReference type="ARBA" id="ARBA00023136"/>
    </source>
</evidence>
<reference evidence="14 15" key="1">
    <citation type="submission" date="2019-04" db="EMBL/GenBank/DDBJ databases">
        <title>Annotation for the trematode Fasciola gigantica.</title>
        <authorList>
            <person name="Choi Y.-J."/>
        </authorList>
    </citation>
    <scope>NUCLEOTIDE SEQUENCE [LARGE SCALE GENOMIC DNA]</scope>
    <source>
        <strain evidence="14">Uganda_cow_1</strain>
    </source>
</reference>
<feature type="transmembrane region" description="Helical" evidence="13">
    <location>
        <begin position="18"/>
        <end position="35"/>
    </location>
</feature>
<evidence type="ECO:0000256" key="11">
    <source>
        <dbReference type="ARBA" id="ARBA00023264"/>
    </source>
</evidence>
<dbReference type="OrthoDB" id="406287at2759"/>
<sequence length="91" mass="10854">MKMICRRSLKEHNLHRKFCFVLSSGCIILSAFFLFNYPALLLYFFSVLLVICMVIRVITYWQENYILFMLDMCYFHQCVVDSLCMGVSPFQ</sequence>
<evidence type="ECO:0000256" key="3">
    <source>
        <dbReference type="ARBA" id="ARBA00019082"/>
    </source>
</evidence>
<evidence type="ECO:0000256" key="13">
    <source>
        <dbReference type="SAM" id="Phobius"/>
    </source>
</evidence>
<dbReference type="InterPro" id="IPR021261">
    <property type="entry name" value="GPCAT"/>
</dbReference>
<dbReference type="Proteomes" id="UP000316759">
    <property type="component" value="Unassembled WGS sequence"/>
</dbReference>
<evidence type="ECO:0000256" key="2">
    <source>
        <dbReference type="ARBA" id="ARBA00006675"/>
    </source>
</evidence>
<comment type="similarity">
    <text evidence="2">Belongs to the GPC1 family.</text>
</comment>
<dbReference type="AlphaFoldDB" id="A0A504YNG5"/>
<organism evidence="14 15">
    <name type="scientific">Fasciola gigantica</name>
    <name type="common">Giant liver fluke</name>
    <dbReference type="NCBI Taxonomy" id="46835"/>
    <lineage>
        <taxon>Eukaryota</taxon>
        <taxon>Metazoa</taxon>
        <taxon>Spiralia</taxon>
        <taxon>Lophotrochozoa</taxon>
        <taxon>Platyhelminthes</taxon>
        <taxon>Trematoda</taxon>
        <taxon>Digenea</taxon>
        <taxon>Plagiorchiida</taxon>
        <taxon>Echinostomata</taxon>
        <taxon>Echinostomatoidea</taxon>
        <taxon>Fasciolidae</taxon>
        <taxon>Fasciola</taxon>
    </lineage>
</organism>
<dbReference type="GO" id="GO:0006656">
    <property type="term" value="P:phosphatidylcholine biosynthetic process"/>
    <property type="evidence" value="ECO:0007669"/>
    <property type="project" value="TreeGrafter"/>
</dbReference>
<keyword evidence="6 13" id="KW-0812">Transmembrane</keyword>